<accession>A0A8T1UA93</accession>
<reference evidence="2" key="1">
    <citation type="submission" date="2021-01" db="EMBL/GenBank/DDBJ databases">
        <title>Phytophthora aleatoria, a newly-described species from Pinus radiata is distinct from Phytophthora cactorum isolates based on comparative genomics.</title>
        <authorList>
            <person name="Mcdougal R."/>
            <person name="Panda P."/>
            <person name="Williams N."/>
            <person name="Studholme D.J."/>
        </authorList>
    </citation>
    <scope>NUCLEOTIDE SEQUENCE</scope>
    <source>
        <strain evidence="2">NZFS 3830</strain>
    </source>
</reference>
<gene>
    <name evidence="2" type="ORF">JG687_00011226</name>
</gene>
<comment type="caution">
    <text evidence="2">The sequence shown here is derived from an EMBL/GenBank/DDBJ whole genome shotgun (WGS) entry which is preliminary data.</text>
</comment>
<evidence type="ECO:0000313" key="3">
    <source>
        <dbReference type="Proteomes" id="UP000688947"/>
    </source>
</evidence>
<protein>
    <submittedName>
        <fullName evidence="2">Uncharacterized protein</fullName>
    </submittedName>
</protein>
<dbReference type="EMBL" id="JAENGZ010000677">
    <property type="protein sequence ID" value="KAG6955400.1"/>
    <property type="molecule type" value="Genomic_DNA"/>
</dbReference>
<dbReference type="Proteomes" id="UP000688947">
    <property type="component" value="Unassembled WGS sequence"/>
</dbReference>
<organism evidence="2 3">
    <name type="scientific">Phytophthora cactorum</name>
    <dbReference type="NCBI Taxonomy" id="29920"/>
    <lineage>
        <taxon>Eukaryota</taxon>
        <taxon>Sar</taxon>
        <taxon>Stramenopiles</taxon>
        <taxon>Oomycota</taxon>
        <taxon>Peronosporomycetes</taxon>
        <taxon>Peronosporales</taxon>
        <taxon>Peronosporaceae</taxon>
        <taxon>Phytophthora</taxon>
    </lineage>
</organism>
<sequence>MGHTTDNETSIPSSEEADQGFSSSVTQAHPIDLTKDKSSYESDLSAHHLERVTAISEAEEQAFHVEDVTTSAEVDQHALRLEGITTEQILDFWLDGPRKVSTSENPENLVFLDYGRNSHPCDCSHGCVREQCSNAEVGIYCTPENCASDGRCSNSVYDCQEVELFQTQFGYGLRATGFISVGSVHRYIVNARLQQGRGDDE</sequence>
<dbReference type="AlphaFoldDB" id="A0A8T1UA93"/>
<name>A0A8T1UA93_9STRA</name>
<proteinExistence type="predicted"/>
<feature type="region of interest" description="Disordered" evidence="1">
    <location>
        <begin position="1"/>
        <end position="30"/>
    </location>
</feature>
<evidence type="ECO:0000313" key="2">
    <source>
        <dbReference type="EMBL" id="KAG6955400.1"/>
    </source>
</evidence>
<dbReference type="OrthoDB" id="122383at2759"/>
<evidence type="ECO:0000256" key="1">
    <source>
        <dbReference type="SAM" id="MobiDB-lite"/>
    </source>
</evidence>